<evidence type="ECO:0000256" key="1">
    <source>
        <dbReference type="SAM" id="MobiDB-lite"/>
    </source>
</evidence>
<dbReference type="Gene3D" id="2.40.70.10">
    <property type="entry name" value="Acid Proteases"/>
    <property type="match status" value="1"/>
</dbReference>
<feature type="region of interest" description="Disordered" evidence="1">
    <location>
        <begin position="224"/>
        <end position="256"/>
    </location>
</feature>
<dbReference type="PANTHER" id="PTHR33067">
    <property type="entry name" value="RNA-DIRECTED DNA POLYMERASE-RELATED"/>
    <property type="match status" value="1"/>
</dbReference>
<keyword evidence="2" id="KW-0548">Nucleotidyltransferase</keyword>
<dbReference type="EMBL" id="BKCJ010001578">
    <property type="protein sequence ID" value="GEU42507.1"/>
    <property type="molecule type" value="Genomic_DNA"/>
</dbReference>
<feature type="region of interest" description="Disordered" evidence="1">
    <location>
        <begin position="403"/>
        <end position="422"/>
    </location>
</feature>
<sequence length="939" mass="106694">MGGFVKGSWPLISSEWLASHSVALRTCVINKSLLEIFHVTLSVMVTTTNFAQRSDFVHLDGFGLGEMSSYHTLDLIFELDETTVRWTRDIMRHRDSLDRFSEISWLATGHLVNGSPCDRIDMIIENLDMEPKIDAMVRDFLESPSRWKELRKEMSSKILASGDGSRRKTLKLIASLIRNEHLQTKLEYFNKDYDEEREMEPRLKPNLEATSTLWPRSHVVRRQQERTVGFEEASNTKGSRRGRNVEGGHQPSTNMGGISLLMCMRTRSSSNRIVKSFTIPRRCNKRSQQQVVPTIVEILIVMMADNRTMGEMLQAPTKGYGDAIVSNNPHDRIRSFNRITSTLKFRNVPNDAIKLMLFPYSLEGAAKIWYEKEPPRSILTWGDLTPRDALTIIENKSKVRYSQNKPVASKVSTTSSGSSSSMDARIDKLTDTISNLVETFNKKMTTPATVKAVEETCVICGGVHPYYDCIVTDSNTSSACTATSTYNQRGPQNRTSNQMGPPGFPPVFSNEFVHYKKTSDDNMRIMRNQMNNMKTEFQSTLRSQNNKIDQNQNEIKNMLSYLMNNPSGSRPLPSNTIANLRGDLKEITPRSGVSSDGPPIPLPFSSLPKVVERVPVVTKDTVQPNALLHKPKFSLMFKSLLNNKEKLFNLATTLVNENCSAVILKELLEKLRDPGKFLIPCDFLELVECLALVDLGASINLMPLSIWKKLSLPELTPTRMILELANRLTTRPAGIAEDPSIEEPPELELKELPSHLEYAFLEGIDKLPIIVSKELKDKEKFALLKVLKLHKRAIAWKISDIKGIDPRFCTHKFLMEDDFKPTVQHQRRVNLKIHEVIKKEVIKLLDAGLIYLFSIAYGLENPHQDELEKKEITETFPLETLGMIAFRGDSSTPWFADISNYHAGSFIVKGMSSQQKKKFFKDVKHYFWDDPYLFKICAD</sequence>
<reference evidence="2" key="1">
    <citation type="journal article" date="2019" name="Sci. Rep.">
        <title>Draft genome of Tanacetum cinerariifolium, the natural source of mosquito coil.</title>
        <authorList>
            <person name="Yamashiro T."/>
            <person name="Shiraishi A."/>
            <person name="Satake H."/>
            <person name="Nakayama K."/>
        </authorList>
    </citation>
    <scope>NUCLEOTIDE SEQUENCE</scope>
</reference>
<comment type="caution">
    <text evidence="2">The sequence shown here is derived from an EMBL/GenBank/DDBJ whole genome shotgun (WGS) entry which is preliminary data.</text>
</comment>
<gene>
    <name evidence="2" type="ORF">Tci_014485</name>
</gene>
<dbReference type="GO" id="GO:0003964">
    <property type="term" value="F:RNA-directed DNA polymerase activity"/>
    <property type="evidence" value="ECO:0007669"/>
    <property type="project" value="UniProtKB-KW"/>
</dbReference>
<accession>A0A6L2K1B1</accession>
<protein>
    <submittedName>
        <fullName evidence="2">Reverse transcriptase domain-containing protein</fullName>
    </submittedName>
</protein>
<proteinExistence type="predicted"/>
<evidence type="ECO:0000313" key="2">
    <source>
        <dbReference type="EMBL" id="GEU42507.1"/>
    </source>
</evidence>
<dbReference type="AlphaFoldDB" id="A0A6L2K1B1"/>
<feature type="compositionally biased region" description="Low complexity" evidence="1">
    <location>
        <begin position="412"/>
        <end position="421"/>
    </location>
</feature>
<dbReference type="CDD" id="cd00303">
    <property type="entry name" value="retropepsin_like"/>
    <property type="match status" value="1"/>
</dbReference>
<dbReference type="PANTHER" id="PTHR33067:SF9">
    <property type="entry name" value="RNA-DIRECTED DNA POLYMERASE"/>
    <property type="match status" value="1"/>
</dbReference>
<organism evidence="2">
    <name type="scientific">Tanacetum cinerariifolium</name>
    <name type="common">Dalmatian daisy</name>
    <name type="synonym">Chrysanthemum cinerariifolium</name>
    <dbReference type="NCBI Taxonomy" id="118510"/>
    <lineage>
        <taxon>Eukaryota</taxon>
        <taxon>Viridiplantae</taxon>
        <taxon>Streptophyta</taxon>
        <taxon>Embryophyta</taxon>
        <taxon>Tracheophyta</taxon>
        <taxon>Spermatophyta</taxon>
        <taxon>Magnoliopsida</taxon>
        <taxon>eudicotyledons</taxon>
        <taxon>Gunneridae</taxon>
        <taxon>Pentapetalae</taxon>
        <taxon>asterids</taxon>
        <taxon>campanulids</taxon>
        <taxon>Asterales</taxon>
        <taxon>Asteraceae</taxon>
        <taxon>Asteroideae</taxon>
        <taxon>Anthemideae</taxon>
        <taxon>Anthemidinae</taxon>
        <taxon>Tanacetum</taxon>
    </lineage>
</organism>
<dbReference type="InterPro" id="IPR021109">
    <property type="entry name" value="Peptidase_aspartic_dom_sf"/>
</dbReference>
<name>A0A6L2K1B1_TANCI</name>
<dbReference type="Gene3D" id="3.10.10.10">
    <property type="entry name" value="HIV Type 1 Reverse Transcriptase, subunit A, domain 1"/>
    <property type="match status" value="1"/>
</dbReference>
<keyword evidence="2" id="KW-0808">Transferase</keyword>
<keyword evidence="2" id="KW-0695">RNA-directed DNA polymerase</keyword>